<dbReference type="Pfam" id="PF00481">
    <property type="entry name" value="PP2C"/>
    <property type="match status" value="1"/>
</dbReference>
<dbReference type="CDD" id="cd00143">
    <property type="entry name" value="PP2Cc"/>
    <property type="match status" value="1"/>
</dbReference>
<dbReference type="OrthoDB" id="10264738at2759"/>
<evidence type="ECO:0000313" key="3">
    <source>
        <dbReference type="EMBL" id="GAQ85788.1"/>
    </source>
</evidence>
<dbReference type="InterPro" id="IPR036457">
    <property type="entry name" value="PPM-type-like_dom_sf"/>
</dbReference>
<dbReference type="PROSITE" id="PS51746">
    <property type="entry name" value="PPM_2"/>
    <property type="match status" value="1"/>
</dbReference>
<dbReference type="STRING" id="105231.A0A1Y1ICI9"/>
<reference evidence="3 4" key="1">
    <citation type="journal article" date="2014" name="Nat. Commun.">
        <title>Klebsormidium flaccidum genome reveals primary factors for plant terrestrial adaptation.</title>
        <authorList>
            <person name="Hori K."/>
            <person name="Maruyama F."/>
            <person name="Fujisawa T."/>
            <person name="Togashi T."/>
            <person name="Yamamoto N."/>
            <person name="Seo M."/>
            <person name="Sato S."/>
            <person name="Yamada T."/>
            <person name="Mori H."/>
            <person name="Tajima N."/>
            <person name="Moriyama T."/>
            <person name="Ikeuchi M."/>
            <person name="Watanabe M."/>
            <person name="Wada H."/>
            <person name="Kobayashi K."/>
            <person name="Saito M."/>
            <person name="Masuda T."/>
            <person name="Sasaki-Sekimoto Y."/>
            <person name="Mashiguchi K."/>
            <person name="Awai K."/>
            <person name="Shimojima M."/>
            <person name="Masuda S."/>
            <person name="Iwai M."/>
            <person name="Nobusawa T."/>
            <person name="Narise T."/>
            <person name="Kondo S."/>
            <person name="Saito H."/>
            <person name="Sato R."/>
            <person name="Murakawa M."/>
            <person name="Ihara Y."/>
            <person name="Oshima-Yamada Y."/>
            <person name="Ohtaka K."/>
            <person name="Satoh M."/>
            <person name="Sonobe K."/>
            <person name="Ishii M."/>
            <person name="Ohtani R."/>
            <person name="Kanamori-Sato M."/>
            <person name="Honoki R."/>
            <person name="Miyazaki D."/>
            <person name="Mochizuki H."/>
            <person name="Umetsu J."/>
            <person name="Higashi K."/>
            <person name="Shibata D."/>
            <person name="Kamiya Y."/>
            <person name="Sato N."/>
            <person name="Nakamura Y."/>
            <person name="Tabata S."/>
            <person name="Ida S."/>
            <person name="Kurokawa K."/>
            <person name="Ohta H."/>
        </authorList>
    </citation>
    <scope>NUCLEOTIDE SEQUENCE [LARGE SCALE GENOMIC DNA]</scope>
    <source>
        <strain evidence="3 4">NIES-2285</strain>
    </source>
</reference>
<dbReference type="InterPro" id="IPR015655">
    <property type="entry name" value="PP2C"/>
</dbReference>
<dbReference type="GO" id="GO:0004722">
    <property type="term" value="F:protein serine/threonine phosphatase activity"/>
    <property type="evidence" value="ECO:0000318"/>
    <property type="project" value="GO_Central"/>
</dbReference>
<dbReference type="InterPro" id="IPR001932">
    <property type="entry name" value="PPM-type_phosphatase-like_dom"/>
</dbReference>
<dbReference type="SUPFAM" id="SSF81606">
    <property type="entry name" value="PP2C-like"/>
    <property type="match status" value="1"/>
</dbReference>
<name>A0A1Y1ICI9_KLENI</name>
<dbReference type="SMART" id="SM00332">
    <property type="entry name" value="PP2Cc"/>
    <property type="match status" value="1"/>
</dbReference>
<organism evidence="3 4">
    <name type="scientific">Klebsormidium nitens</name>
    <name type="common">Green alga</name>
    <name type="synonym">Ulothrix nitens</name>
    <dbReference type="NCBI Taxonomy" id="105231"/>
    <lineage>
        <taxon>Eukaryota</taxon>
        <taxon>Viridiplantae</taxon>
        <taxon>Streptophyta</taxon>
        <taxon>Klebsormidiophyceae</taxon>
        <taxon>Klebsormidiales</taxon>
        <taxon>Klebsormidiaceae</taxon>
        <taxon>Klebsormidium</taxon>
    </lineage>
</organism>
<evidence type="ECO:0000259" key="2">
    <source>
        <dbReference type="PROSITE" id="PS51746"/>
    </source>
</evidence>
<dbReference type="AlphaFoldDB" id="A0A1Y1ICI9"/>
<proteinExistence type="predicted"/>
<evidence type="ECO:0000313" key="4">
    <source>
        <dbReference type="Proteomes" id="UP000054558"/>
    </source>
</evidence>
<dbReference type="EMBL" id="DF237203">
    <property type="protein sequence ID" value="GAQ85788.1"/>
    <property type="molecule type" value="Genomic_DNA"/>
</dbReference>
<sequence>MAEVWSPPLHSYRDASDEFSDGDGDSEEGGMAALDLEEEALRPVLRHGECKQVKKGEDLVLVEEAFKLGGRDVSCFCLFDGHNGLGAAELARERLLEMVQQHCPGGATQADFLNQLPRAMAQAFEQCDASLPQGEASGTTATVVVIDGWTVTVGGVGDSRAILDSQNGGIVPLTVDHRLETSIEEVKRVESEGCSVGRLRTRDGIQVGPLRCWPGGLCVTRSIGDRDVGPSIIAVPHVRQVEVPRCGGRIIIASDGLWDAIGNDKAAQTCRGKPAQEAARHLVKKAIESKGLRDDITCLVVDLFPPDANNSDTQGPVPRMPKSRSFLGFVKKRSLGNASSGSLVQLGSSPNLSVSPILDFPNVLQDQDLIQPDPTDGERTGGSIHGPGTFCTICGRQMVGLRENLADVSVRAGSQFRCPEHELSKR</sequence>
<dbReference type="Gene3D" id="3.60.40.10">
    <property type="entry name" value="PPM-type phosphatase domain"/>
    <property type="match status" value="1"/>
</dbReference>
<dbReference type="Proteomes" id="UP000054558">
    <property type="component" value="Unassembled WGS sequence"/>
</dbReference>
<feature type="domain" description="PPM-type phosphatase" evidence="2">
    <location>
        <begin position="39"/>
        <end position="303"/>
    </location>
</feature>
<gene>
    <name evidence="3" type="ORF">KFL_002540220</name>
</gene>
<dbReference type="GO" id="GO:1902531">
    <property type="term" value="P:regulation of intracellular signal transduction"/>
    <property type="evidence" value="ECO:0000318"/>
    <property type="project" value="GO_Central"/>
</dbReference>
<dbReference type="SMART" id="SM00331">
    <property type="entry name" value="PP2C_SIG"/>
    <property type="match status" value="1"/>
</dbReference>
<feature type="compositionally biased region" description="Acidic residues" evidence="1">
    <location>
        <begin position="17"/>
        <end position="28"/>
    </location>
</feature>
<protein>
    <recommendedName>
        <fullName evidence="2">PPM-type phosphatase domain-containing protein</fullName>
    </recommendedName>
</protein>
<accession>A0A1Y1ICI9</accession>
<dbReference type="PANTHER" id="PTHR47992">
    <property type="entry name" value="PROTEIN PHOSPHATASE"/>
    <property type="match status" value="1"/>
</dbReference>
<keyword evidence="4" id="KW-1185">Reference proteome</keyword>
<evidence type="ECO:0000256" key="1">
    <source>
        <dbReference type="SAM" id="MobiDB-lite"/>
    </source>
</evidence>
<dbReference type="OMA" id="CQRIHAN"/>
<feature type="region of interest" description="Disordered" evidence="1">
    <location>
        <begin position="1"/>
        <end position="29"/>
    </location>
</feature>